<dbReference type="EMBL" id="UYJE01003963">
    <property type="protein sequence ID" value="VDI23704.1"/>
    <property type="molecule type" value="Genomic_DNA"/>
</dbReference>
<protein>
    <recommendedName>
        <fullName evidence="1">PLC-beta PH domain-containing protein</fullName>
    </recommendedName>
</protein>
<dbReference type="InterPro" id="IPR037862">
    <property type="entry name" value="PLC-beta_PH"/>
</dbReference>
<evidence type="ECO:0000313" key="2">
    <source>
        <dbReference type="EMBL" id="VDI23704.1"/>
    </source>
</evidence>
<organism evidence="2 3">
    <name type="scientific">Mytilus galloprovincialis</name>
    <name type="common">Mediterranean mussel</name>
    <dbReference type="NCBI Taxonomy" id="29158"/>
    <lineage>
        <taxon>Eukaryota</taxon>
        <taxon>Metazoa</taxon>
        <taxon>Spiralia</taxon>
        <taxon>Lophotrochozoa</taxon>
        <taxon>Mollusca</taxon>
        <taxon>Bivalvia</taxon>
        <taxon>Autobranchia</taxon>
        <taxon>Pteriomorphia</taxon>
        <taxon>Mytilida</taxon>
        <taxon>Mytiloidea</taxon>
        <taxon>Mytilidae</taxon>
        <taxon>Mytilinae</taxon>
        <taxon>Mytilus</taxon>
    </lineage>
</organism>
<dbReference type="Proteomes" id="UP000596742">
    <property type="component" value="Unassembled WGS sequence"/>
</dbReference>
<dbReference type="Pfam" id="PF17787">
    <property type="entry name" value="PH_14"/>
    <property type="match status" value="1"/>
</dbReference>
<sequence>MIGQSDVPVEDKTVTVAYGSEMTGISFINFVCSSRDTAKLWCDELLLYAYNLLAANCNVLTFLEKAHTKITHVLDVNGRIPVKK</sequence>
<dbReference type="OrthoDB" id="269822at2759"/>
<evidence type="ECO:0000259" key="1">
    <source>
        <dbReference type="Pfam" id="PF17787"/>
    </source>
</evidence>
<accession>A0A8B6DUN3</accession>
<keyword evidence="3" id="KW-1185">Reference proteome</keyword>
<feature type="domain" description="PLC-beta PH" evidence="1">
    <location>
        <begin position="5"/>
        <end position="56"/>
    </location>
</feature>
<evidence type="ECO:0000313" key="3">
    <source>
        <dbReference type="Proteomes" id="UP000596742"/>
    </source>
</evidence>
<dbReference type="SUPFAM" id="SSF50729">
    <property type="entry name" value="PH domain-like"/>
    <property type="match status" value="1"/>
</dbReference>
<gene>
    <name evidence="2" type="ORF">MGAL_10B034720</name>
</gene>
<reference evidence="2" key="1">
    <citation type="submission" date="2018-11" db="EMBL/GenBank/DDBJ databases">
        <authorList>
            <person name="Alioto T."/>
            <person name="Alioto T."/>
        </authorList>
    </citation>
    <scope>NUCLEOTIDE SEQUENCE</scope>
</reference>
<dbReference type="Gene3D" id="2.30.29.240">
    <property type="match status" value="1"/>
</dbReference>
<proteinExistence type="predicted"/>
<name>A0A8B6DUN3_MYTGA</name>
<dbReference type="AlphaFoldDB" id="A0A8B6DUN3"/>
<comment type="caution">
    <text evidence="2">The sequence shown here is derived from an EMBL/GenBank/DDBJ whole genome shotgun (WGS) entry which is preliminary data.</text>
</comment>